<reference evidence="2 3" key="1">
    <citation type="submission" date="2017-04" db="EMBL/GenBank/DDBJ databases">
        <authorList>
            <person name="Afonso C.L."/>
            <person name="Miller P.J."/>
            <person name="Scott M.A."/>
            <person name="Spackman E."/>
            <person name="Goraichik I."/>
            <person name="Dimitrov K.M."/>
            <person name="Suarez D.L."/>
            <person name="Swayne D.E."/>
        </authorList>
    </citation>
    <scope>NUCLEOTIDE SEQUENCE [LARGE SCALE GENOMIC DNA]</scope>
    <source>
        <strain evidence="2 3">DSM 3385</strain>
    </source>
</reference>
<sequence length="236" mass="27359">MNQQSNFDVYLKPTFFIDSDSPTIQEYSRDICRGVKSRQDKAIALYYRVRDDIRYDPYHFEDNQNFIRASAVLKRKAGYCVAKAVLLAAVARAQSIPARLGFADVRNHLVTKRLRDMMDTDLFIYHGYVELYLAGQWVKATPAFNGSLCSHFNVKPLEFDGIHDSIFHEFDTLGQRHMEYVNDRGIHADLPFDKIHAAFKKYYPRIFEINRHQDPKAFTREALTENAPGKDVSPEI</sequence>
<protein>
    <submittedName>
        <fullName evidence="2">Transglutaminase-like superfamily protein</fullName>
    </submittedName>
</protein>
<name>A0A1W2E656_9BACT</name>
<evidence type="ECO:0000313" key="3">
    <source>
        <dbReference type="Proteomes" id="UP000192418"/>
    </source>
</evidence>
<evidence type="ECO:0000313" key="2">
    <source>
        <dbReference type="EMBL" id="SMD05260.1"/>
    </source>
</evidence>
<dbReference type="STRING" id="1121400.SAMN02746065_12534"/>
<dbReference type="Gene3D" id="3.10.620.30">
    <property type="match status" value="1"/>
</dbReference>
<proteinExistence type="predicted"/>
<dbReference type="EMBL" id="FWXY01000025">
    <property type="protein sequence ID" value="SMD05260.1"/>
    <property type="molecule type" value="Genomic_DNA"/>
</dbReference>
<dbReference type="PANTHER" id="PTHR33490">
    <property type="entry name" value="BLR5614 PROTEIN-RELATED"/>
    <property type="match status" value="1"/>
</dbReference>
<dbReference type="InterPro" id="IPR002931">
    <property type="entry name" value="Transglutaminase-like"/>
</dbReference>
<dbReference type="Pfam" id="PF01841">
    <property type="entry name" value="Transglut_core"/>
    <property type="match status" value="1"/>
</dbReference>
<keyword evidence="3" id="KW-1185">Reference proteome</keyword>
<gene>
    <name evidence="2" type="ORF">SAMN02746065_12534</name>
</gene>
<dbReference type="PANTHER" id="PTHR33490:SF3">
    <property type="entry name" value="CONSERVED INTEGRAL MEMBRANE PROTEIN"/>
    <property type="match status" value="1"/>
</dbReference>
<organism evidence="2 3">
    <name type="scientific">Desulfocicer vacuolatum DSM 3385</name>
    <dbReference type="NCBI Taxonomy" id="1121400"/>
    <lineage>
        <taxon>Bacteria</taxon>
        <taxon>Pseudomonadati</taxon>
        <taxon>Thermodesulfobacteriota</taxon>
        <taxon>Desulfobacteria</taxon>
        <taxon>Desulfobacterales</taxon>
        <taxon>Desulfobacteraceae</taxon>
        <taxon>Desulfocicer</taxon>
    </lineage>
</organism>
<dbReference type="InterPro" id="IPR038765">
    <property type="entry name" value="Papain-like_cys_pep_sf"/>
</dbReference>
<dbReference type="AlphaFoldDB" id="A0A1W2E656"/>
<feature type="domain" description="Transglutaminase-like" evidence="1">
    <location>
        <begin position="26"/>
        <end position="142"/>
    </location>
</feature>
<dbReference type="RefSeq" id="WP_084071318.1">
    <property type="nucleotide sequence ID" value="NZ_FWXY01000025.1"/>
</dbReference>
<evidence type="ECO:0000259" key="1">
    <source>
        <dbReference type="Pfam" id="PF01841"/>
    </source>
</evidence>
<dbReference type="OrthoDB" id="4697328at2"/>
<accession>A0A1W2E656</accession>
<dbReference type="Proteomes" id="UP000192418">
    <property type="component" value="Unassembled WGS sequence"/>
</dbReference>
<dbReference type="SUPFAM" id="SSF54001">
    <property type="entry name" value="Cysteine proteinases"/>
    <property type="match status" value="1"/>
</dbReference>